<dbReference type="PROSITE" id="PS50995">
    <property type="entry name" value="HTH_MARR_2"/>
    <property type="match status" value="1"/>
</dbReference>
<dbReference type="Pfam" id="PF01047">
    <property type="entry name" value="MarR"/>
    <property type="match status" value="1"/>
</dbReference>
<organism evidence="5 6">
    <name type="scientific">Williamsia sterculiae</name>
    <dbReference type="NCBI Taxonomy" id="1344003"/>
    <lineage>
        <taxon>Bacteria</taxon>
        <taxon>Bacillati</taxon>
        <taxon>Actinomycetota</taxon>
        <taxon>Actinomycetes</taxon>
        <taxon>Mycobacteriales</taxon>
        <taxon>Nocardiaceae</taxon>
        <taxon>Williamsia</taxon>
    </lineage>
</organism>
<protein>
    <submittedName>
        <fullName evidence="5">Transcriptional regulator, MarR family</fullName>
    </submittedName>
</protein>
<dbReference type="PANTHER" id="PTHR42756">
    <property type="entry name" value="TRANSCRIPTIONAL REGULATOR, MARR"/>
    <property type="match status" value="1"/>
</dbReference>
<dbReference type="AlphaFoldDB" id="A0A1N7FWV6"/>
<evidence type="ECO:0000259" key="4">
    <source>
        <dbReference type="PROSITE" id="PS50995"/>
    </source>
</evidence>
<name>A0A1N7FWV6_9NOCA</name>
<dbReference type="SUPFAM" id="SSF46785">
    <property type="entry name" value="Winged helix' DNA-binding domain"/>
    <property type="match status" value="1"/>
</dbReference>
<sequence>MDARAVEGVWHNGGTFHLLRRVLQRHNALWRQRLPALTPVQFSVLLSVHNMPGADQKAIGTAAAVEPTTMANLMGRMERADLIERSTDPDDRRRQSVNLTRHGRRQLRAAAPIVRSIRDECLGVIPTRDAQRLQHLLAALVRAGEFKESSDEATDKEN</sequence>
<dbReference type="RefSeq" id="WP_083709802.1">
    <property type="nucleotide sequence ID" value="NZ_FTNT01000006.1"/>
</dbReference>
<dbReference type="GO" id="GO:0003677">
    <property type="term" value="F:DNA binding"/>
    <property type="evidence" value="ECO:0007669"/>
    <property type="project" value="UniProtKB-KW"/>
</dbReference>
<dbReference type="Gene3D" id="1.10.10.10">
    <property type="entry name" value="Winged helix-like DNA-binding domain superfamily/Winged helix DNA-binding domain"/>
    <property type="match status" value="1"/>
</dbReference>
<dbReference type="OrthoDB" id="4826718at2"/>
<reference evidence="5 6" key="1">
    <citation type="submission" date="2017-01" db="EMBL/GenBank/DDBJ databases">
        <authorList>
            <person name="Mah S.A."/>
            <person name="Swanson W.J."/>
            <person name="Moy G.W."/>
            <person name="Vacquier V.D."/>
        </authorList>
    </citation>
    <scope>NUCLEOTIDE SEQUENCE [LARGE SCALE GENOMIC DNA]</scope>
    <source>
        <strain evidence="5 6">CPCC 203464</strain>
    </source>
</reference>
<dbReference type="PROSITE" id="PS01117">
    <property type="entry name" value="HTH_MARR_1"/>
    <property type="match status" value="1"/>
</dbReference>
<gene>
    <name evidence="5" type="ORF">SAMN05445060_2353</name>
</gene>
<dbReference type="PANTHER" id="PTHR42756:SF1">
    <property type="entry name" value="TRANSCRIPTIONAL REPRESSOR OF EMRAB OPERON"/>
    <property type="match status" value="1"/>
</dbReference>
<evidence type="ECO:0000313" key="6">
    <source>
        <dbReference type="Proteomes" id="UP000186218"/>
    </source>
</evidence>
<proteinExistence type="predicted"/>
<dbReference type="SMART" id="SM00347">
    <property type="entry name" value="HTH_MARR"/>
    <property type="match status" value="1"/>
</dbReference>
<keyword evidence="1" id="KW-0805">Transcription regulation</keyword>
<keyword evidence="6" id="KW-1185">Reference proteome</keyword>
<dbReference type="GO" id="GO:0003700">
    <property type="term" value="F:DNA-binding transcription factor activity"/>
    <property type="evidence" value="ECO:0007669"/>
    <property type="project" value="InterPro"/>
</dbReference>
<keyword evidence="2" id="KW-0238">DNA-binding</keyword>
<dbReference type="InterPro" id="IPR036388">
    <property type="entry name" value="WH-like_DNA-bd_sf"/>
</dbReference>
<keyword evidence="3" id="KW-0804">Transcription</keyword>
<dbReference type="InterPro" id="IPR036390">
    <property type="entry name" value="WH_DNA-bd_sf"/>
</dbReference>
<dbReference type="Proteomes" id="UP000186218">
    <property type="component" value="Unassembled WGS sequence"/>
</dbReference>
<dbReference type="EMBL" id="FTNT01000006">
    <property type="protein sequence ID" value="SIS04726.1"/>
    <property type="molecule type" value="Genomic_DNA"/>
</dbReference>
<evidence type="ECO:0000256" key="2">
    <source>
        <dbReference type="ARBA" id="ARBA00023125"/>
    </source>
</evidence>
<evidence type="ECO:0000256" key="3">
    <source>
        <dbReference type="ARBA" id="ARBA00023163"/>
    </source>
</evidence>
<feature type="domain" description="HTH marR-type" evidence="4">
    <location>
        <begin position="12"/>
        <end position="142"/>
    </location>
</feature>
<evidence type="ECO:0000313" key="5">
    <source>
        <dbReference type="EMBL" id="SIS04726.1"/>
    </source>
</evidence>
<dbReference type="InterPro" id="IPR023187">
    <property type="entry name" value="Tscrpt_reg_MarR-type_CS"/>
</dbReference>
<accession>A0A1N7FWV6</accession>
<evidence type="ECO:0000256" key="1">
    <source>
        <dbReference type="ARBA" id="ARBA00023015"/>
    </source>
</evidence>
<dbReference type="InterPro" id="IPR000835">
    <property type="entry name" value="HTH_MarR-typ"/>
</dbReference>